<dbReference type="Gene3D" id="3.80.10.10">
    <property type="entry name" value="Ribonuclease Inhibitor"/>
    <property type="match status" value="1"/>
</dbReference>
<dbReference type="SUPFAM" id="SSF52047">
    <property type="entry name" value="RNI-like"/>
    <property type="match status" value="1"/>
</dbReference>
<evidence type="ECO:0000313" key="2">
    <source>
        <dbReference type="EMBL" id="KAH7086892.1"/>
    </source>
</evidence>
<feature type="region of interest" description="Disordered" evidence="1">
    <location>
        <begin position="1"/>
        <end position="29"/>
    </location>
</feature>
<name>A0A8K0VYJ1_9PLEO</name>
<dbReference type="InterPro" id="IPR032675">
    <property type="entry name" value="LRR_dom_sf"/>
</dbReference>
<proteinExistence type="predicted"/>
<evidence type="ECO:0000313" key="3">
    <source>
        <dbReference type="Proteomes" id="UP000813461"/>
    </source>
</evidence>
<organism evidence="2 3">
    <name type="scientific">Paraphoma chrysanthemicola</name>
    <dbReference type="NCBI Taxonomy" id="798071"/>
    <lineage>
        <taxon>Eukaryota</taxon>
        <taxon>Fungi</taxon>
        <taxon>Dikarya</taxon>
        <taxon>Ascomycota</taxon>
        <taxon>Pezizomycotina</taxon>
        <taxon>Dothideomycetes</taxon>
        <taxon>Pleosporomycetidae</taxon>
        <taxon>Pleosporales</taxon>
        <taxon>Pleosporineae</taxon>
        <taxon>Phaeosphaeriaceae</taxon>
        <taxon>Paraphoma</taxon>
    </lineage>
</organism>
<protein>
    <submittedName>
        <fullName evidence="2">Uncharacterized protein</fullName>
    </submittedName>
</protein>
<comment type="caution">
    <text evidence="2">The sequence shown here is derived from an EMBL/GenBank/DDBJ whole genome shotgun (WGS) entry which is preliminary data.</text>
</comment>
<keyword evidence="3" id="KW-1185">Reference proteome</keyword>
<gene>
    <name evidence="2" type="ORF">FB567DRAFT_54201</name>
</gene>
<dbReference type="AlphaFoldDB" id="A0A8K0VYJ1"/>
<dbReference type="EMBL" id="JAGMVJ010000010">
    <property type="protein sequence ID" value="KAH7086892.1"/>
    <property type="molecule type" value="Genomic_DNA"/>
</dbReference>
<dbReference type="OrthoDB" id="3799678at2759"/>
<feature type="compositionally biased region" description="Polar residues" evidence="1">
    <location>
        <begin position="16"/>
        <end position="27"/>
    </location>
</feature>
<reference evidence="2" key="1">
    <citation type="journal article" date="2021" name="Nat. Commun.">
        <title>Genetic determinants of endophytism in the Arabidopsis root mycobiome.</title>
        <authorList>
            <person name="Mesny F."/>
            <person name="Miyauchi S."/>
            <person name="Thiergart T."/>
            <person name="Pickel B."/>
            <person name="Atanasova L."/>
            <person name="Karlsson M."/>
            <person name="Huettel B."/>
            <person name="Barry K.W."/>
            <person name="Haridas S."/>
            <person name="Chen C."/>
            <person name="Bauer D."/>
            <person name="Andreopoulos W."/>
            <person name="Pangilinan J."/>
            <person name="LaButti K."/>
            <person name="Riley R."/>
            <person name="Lipzen A."/>
            <person name="Clum A."/>
            <person name="Drula E."/>
            <person name="Henrissat B."/>
            <person name="Kohler A."/>
            <person name="Grigoriev I.V."/>
            <person name="Martin F.M."/>
            <person name="Hacquard S."/>
        </authorList>
    </citation>
    <scope>NUCLEOTIDE SEQUENCE</scope>
    <source>
        <strain evidence="2">MPI-SDFR-AT-0120</strain>
    </source>
</reference>
<evidence type="ECO:0000256" key="1">
    <source>
        <dbReference type="SAM" id="MobiDB-lite"/>
    </source>
</evidence>
<dbReference type="Proteomes" id="UP000813461">
    <property type="component" value="Unassembled WGS sequence"/>
</dbReference>
<accession>A0A8K0VYJ1</accession>
<sequence>MGAKDSKPTKVVPAKQQASKNKRSTPSVERLTIDNPKTLVIFDRLPPQVRQQLASLLLGENCDGSRKASVLAAAEQWNDENPNALPTLELLPEELLDYIASHILGGESDSADEAYENKATQTTFHEHPKLSALENLPTEVLQQLAQHLICGNNRQGEFSRYDGLLEFRSVSRTIRTKTDHVFVHSFNLHAVRFSKKGIVGLFELSNCEPLKSQIQTLVFRAPKDCEDDRPSDNTYWQRVNKAIEIPEVRDMLCYESFETALLAVALRRLSLRSVFVAPSLNKLYPEELCTLEASTSSHPPTIIFNAIMRSEAKVQHLNFKPGGWGTYHGIRPTAMRLSQTVLRHSARLEALTELTLNLTADSGLEEVSDLHAMLEKCSNLTKLSLSLDKKTTEEFWPDLTMMRTAWTTISSLRWPKLTNLALTGFAITMSTLQPFLDYHKTNLSILWFSSCFLFGNWVFTFRSLKSSPTLKNLILDQISSEKRRVVWKLTTDDDNDALDEEDKDEWVRISTIGMRGIQICCRNCIDRFIGRGHISVKDANPRALDALRWEEIEIRP</sequence>